<sequence length="292" mass="32931">MMATLSEVLRYLRVNTLWSSSLRIRSTVSAKRSEEQPIYISLSTTPERIAKIGPAIASVMDQTLMPDKIFLCIAKKSKKGQAYRIPAFLSGNPLVEISWVEKDLGPATKWFYTCNADHIAKGSNIIVLDDDQVYPKQLVEHYLHCRRQFPGAAFTLLGWPVPTTGRHTDRKCVSAGKVRILGADNRIEVTESSRQVHCMQGASSYMITKGMLKPTADYFEKYEAANFADDILISGLLAASHVPVYVLPGPFQFIRLHSLRMMRAASLYNNTNRSSDYNDQLYMLFEKNWPAV</sequence>
<dbReference type="InterPro" id="IPR029044">
    <property type="entry name" value="Nucleotide-diphossugar_trans"/>
</dbReference>
<dbReference type="CDD" id="cd00761">
    <property type="entry name" value="Glyco_tranf_GTA_type"/>
    <property type="match status" value="1"/>
</dbReference>
<organism evidence="1 2">
    <name type="scientific">Imperialibacter roseus</name>
    <dbReference type="NCBI Taxonomy" id="1324217"/>
    <lineage>
        <taxon>Bacteria</taxon>
        <taxon>Pseudomonadati</taxon>
        <taxon>Bacteroidota</taxon>
        <taxon>Cytophagia</taxon>
        <taxon>Cytophagales</taxon>
        <taxon>Flammeovirgaceae</taxon>
        <taxon>Imperialibacter</taxon>
    </lineage>
</organism>
<dbReference type="EMBL" id="CP136051">
    <property type="protein sequence ID" value="WOK08580.1"/>
    <property type="molecule type" value="Genomic_DNA"/>
</dbReference>
<gene>
    <name evidence="1" type="ORF">RT717_08020</name>
</gene>
<evidence type="ECO:0008006" key="3">
    <source>
        <dbReference type="Google" id="ProtNLM"/>
    </source>
</evidence>
<keyword evidence="2" id="KW-1185">Reference proteome</keyword>
<evidence type="ECO:0000313" key="2">
    <source>
        <dbReference type="Proteomes" id="UP001302349"/>
    </source>
</evidence>
<accession>A0ABZ0IU55</accession>
<dbReference type="RefSeq" id="WP_317491217.1">
    <property type="nucleotide sequence ID" value="NZ_CP136051.1"/>
</dbReference>
<proteinExistence type="predicted"/>
<dbReference type="Proteomes" id="UP001302349">
    <property type="component" value="Chromosome"/>
</dbReference>
<reference evidence="1 2" key="1">
    <citation type="journal article" date="2023" name="Microbiol. Resour. Announc.">
        <title>Complete Genome Sequence of Imperialibacter roseus strain P4T.</title>
        <authorList>
            <person name="Tizabi D.R."/>
            <person name="Bachvaroff T."/>
            <person name="Hill R.T."/>
        </authorList>
    </citation>
    <scope>NUCLEOTIDE SEQUENCE [LARGE SCALE GENOMIC DNA]</scope>
    <source>
        <strain evidence="1 2">P4T</strain>
    </source>
</reference>
<evidence type="ECO:0000313" key="1">
    <source>
        <dbReference type="EMBL" id="WOK08580.1"/>
    </source>
</evidence>
<name>A0ABZ0IU55_9BACT</name>
<dbReference type="SUPFAM" id="SSF53448">
    <property type="entry name" value="Nucleotide-diphospho-sugar transferases"/>
    <property type="match status" value="1"/>
</dbReference>
<protein>
    <recommendedName>
        <fullName evidence="3">Glycosyltransferase</fullName>
    </recommendedName>
</protein>